<feature type="compositionally biased region" description="Pro residues" evidence="1">
    <location>
        <begin position="100"/>
        <end position="157"/>
    </location>
</feature>
<dbReference type="EMBL" id="MU825397">
    <property type="protein sequence ID" value="KAJ7394104.1"/>
    <property type="molecule type" value="Genomic_DNA"/>
</dbReference>
<keyword evidence="4" id="KW-1185">Reference proteome</keyword>
<dbReference type="AlphaFoldDB" id="A0A9X0A9P0"/>
<evidence type="ECO:0000313" key="3">
    <source>
        <dbReference type="EMBL" id="KAJ7394104.1"/>
    </source>
</evidence>
<feature type="region of interest" description="Disordered" evidence="1">
    <location>
        <begin position="80"/>
        <end position="166"/>
    </location>
</feature>
<dbReference type="Proteomes" id="UP001163046">
    <property type="component" value="Unassembled WGS sequence"/>
</dbReference>
<evidence type="ECO:0000256" key="2">
    <source>
        <dbReference type="SAM" id="SignalP"/>
    </source>
</evidence>
<comment type="caution">
    <text evidence="3">The sequence shown here is derived from an EMBL/GenBank/DDBJ whole genome shotgun (WGS) entry which is preliminary data.</text>
</comment>
<feature type="chain" id="PRO_5040946598" evidence="2">
    <location>
        <begin position="19"/>
        <end position="166"/>
    </location>
</feature>
<feature type="signal peptide" evidence="2">
    <location>
        <begin position="1"/>
        <end position="18"/>
    </location>
</feature>
<keyword evidence="2" id="KW-0732">Signal</keyword>
<evidence type="ECO:0000256" key="1">
    <source>
        <dbReference type="SAM" id="MobiDB-lite"/>
    </source>
</evidence>
<protein>
    <submittedName>
        <fullName evidence="3">Uncharacterized protein</fullName>
    </submittedName>
</protein>
<evidence type="ECO:0000313" key="4">
    <source>
        <dbReference type="Proteomes" id="UP001163046"/>
    </source>
</evidence>
<reference evidence="3" key="1">
    <citation type="submission" date="2023-01" db="EMBL/GenBank/DDBJ databases">
        <title>Genome assembly of the deep-sea coral Lophelia pertusa.</title>
        <authorList>
            <person name="Herrera S."/>
            <person name="Cordes E."/>
        </authorList>
    </citation>
    <scope>NUCLEOTIDE SEQUENCE</scope>
    <source>
        <strain evidence="3">USNM1676648</strain>
        <tissue evidence="3">Polyp</tissue>
    </source>
</reference>
<sequence length="166" mass="16748">MMSLVLFALATCFIRIQGNPVPDFFADDCPEGSGDCTPMPPPPSGCDSEGLRRISFKMMSLVLFALATCFIRIQGNPVPDVFADCPEGSGGSGGSGDCTPMPPPATPPPATPPPATPPPATPPPATPPPATPPPATPPPATPPPGSPPPATPPPGSPPTTTTIRLR</sequence>
<name>A0A9X0A9P0_9CNID</name>
<accession>A0A9X0A9P0</accession>
<proteinExistence type="predicted"/>
<organism evidence="3 4">
    <name type="scientific">Desmophyllum pertusum</name>
    <dbReference type="NCBI Taxonomy" id="174260"/>
    <lineage>
        <taxon>Eukaryota</taxon>
        <taxon>Metazoa</taxon>
        <taxon>Cnidaria</taxon>
        <taxon>Anthozoa</taxon>
        <taxon>Hexacorallia</taxon>
        <taxon>Scleractinia</taxon>
        <taxon>Caryophylliina</taxon>
        <taxon>Caryophylliidae</taxon>
        <taxon>Desmophyllum</taxon>
    </lineage>
</organism>
<gene>
    <name evidence="3" type="ORF">OS493_003781</name>
</gene>